<keyword evidence="2" id="KW-1185">Reference proteome</keyword>
<dbReference type="PANTHER" id="PTHR32108:SF9">
    <property type="entry name" value="REVERSE TRANSCRIPTASE RNASE H-LIKE DOMAIN-CONTAINING PROTEIN"/>
    <property type="match status" value="1"/>
</dbReference>
<dbReference type="PANTHER" id="PTHR32108">
    <property type="entry name" value="DNA-DIRECTED RNA POLYMERASE SUBUNIT ALPHA"/>
    <property type="match status" value="1"/>
</dbReference>
<comment type="caution">
    <text evidence="1">The sequence shown here is derived from an EMBL/GenBank/DDBJ whole genome shotgun (WGS) entry which is preliminary data.</text>
</comment>
<dbReference type="InterPro" id="IPR021109">
    <property type="entry name" value="Peptidase_aspartic_dom_sf"/>
</dbReference>
<dbReference type="Gene3D" id="2.40.70.10">
    <property type="entry name" value="Acid Proteases"/>
    <property type="match status" value="1"/>
</dbReference>
<accession>A0A9D4W9H9</accession>
<gene>
    <name evidence="1" type="ORF">KIW84_063435</name>
</gene>
<reference evidence="1 2" key="1">
    <citation type="journal article" date="2022" name="Nat. Genet.">
        <title>Improved pea reference genome and pan-genome highlight genomic features and evolutionary characteristics.</title>
        <authorList>
            <person name="Yang T."/>
            <person name="Liu R."/>
            <person name="Luo Y."/>
            <person name="Hu S."/>
            <person name="Wang D."/>
            <person name="Wang C."/>
            <person name="Pandey M.K."/>
            <person name="Ge S."/>
            <person name="Xu Q."/>
            <person name="Li N."/>
            <person name="Li G."/>
            <person name="Huang Y."/>
            <person name="Saxena R.K."/>
            <person name="Ji Y."/>
            <person name="Li M."/>
            <person name="Yan X."/>
            <person name="He Y."/>
            <person name="Liu Y."/>
            <person name="Wang X."/>
            <person name="Xiang C."/>
            <person name="Varshney R.K."/>
            <person name="Ding H."/>
            <person name="Gao S."/>
            <person name="Zong X."/>
        </authorList>
    </citation>
    <scope>NUCLEOTIDE SEQUENCE [LARGE SCALE GENOMIC DNA]</scope>
    <source>
        <strain evidence="1 2">cv. Zhongwan 6</strain>
    </source>
</reference>
<dbReference type="Proteomes" id="UP001058974">
    <property type="component" value="Chromosome 6"/>
</dbReference>
<dbReference type="EMBL" id="JAMSHJ010000006">
    <property type="protein sequence ID" value="KAI5397617.1"/>
    <property type="molecule type" value="Genomic_DNA"/>
</dbReference>
<organism evidence="1 2">
    <name type="scientific">Pisum sativum</name>
    <name type="common">Garden pea</name>
    <name type="synonym">Lathyrus oleraceus</name>
    <dbReference type="NCBI Taxonomy" id="3888"/>
    <lineage>
        <taxon>Eukaryota</taxon>
        <taxon>Viridiplantae</taxon>
        <taxon>Streptophyta</taxon>
        <taxon>Embryophyta</taxon>
        <taxon>Tracheophyta</taxon>
        <taxon>Spermatophyta</taxon>
        <taxon>Magnoliopsida</taxon>
        <taxon>eudicotyledons</taxon>
        <taxon>Gunneridae</taxon>
        <taxon>Pentapetalae</taxon>
        <taxon>rosids</taxon>
        <taxon>fabids</taxon>
        <taxon>Fabales</taxon>
        <taxon>Fabaceae</taxon>
        <taxon>Papilionoideae</taxon>
        <taxon>50 kb inversion clade</taxon>
        <taxon>NPAAA clade</taxon>
        <taxon>Hologalegina</taxon>
        <taxon>IRL clade</taxon>
        <taxon>Fabeae</taxon>
        <taxon>Lathyrus</taxon>
    </lineage>
</organism>
<proteinExistence type="predicted"/>
<dbReference type="Gramene" id="Psat06G0343500-T1">
    <property type="protein sequence ID" value="KAI5397617.1"/>
    <property type="gene ID" value="KIW84_063435"/>
</dbReference>
<evidence type="ECO:0000313" key="1">
    <source>
        <dbReference type="EMBL" id="KAI5397617.1"/>
    </source>
</evidence>
<evidence type="ECO:0000313" key="2">
    <source>
        <dbReference type="Proteomes" id="UP001058974"/>
    </source>
</evidence>
<name>A0A9D4W9H9_PEA</name>
<dbReference type="SUPFAM" id="SSF50630">
    <property type="entry name" value="Acid proteases"/>
    <property type="match status" value="1"/>
</dbReference>
<protein>
    <submittedName>
        <fullName evidence="1">Uncharacterized protein</fullName>
    </submittedName>
</protein>
<dbReference type="CDD" id="cd00303">
    <property type="entry name" value="retropepsin_like"/>
    <property type="match status" value="1"/>
</dbReference>
<sequence>MLDQGELQINRRVKNKGEEEIAFVVDILYDEVNVDIPFDEVNVDIPYDEVNVEIPINPLVIEFPAPFAYKDEKAVPWIYQPRAFKQGQEDRPVVINEPNVTSIMGPAGMTRSGRVFAPRAVDASTKAKGKEIATPVQIPVPNQEMQDLHLSPKAAVTREEAEEFLRIIKKSDYKVVDQLNQTPSKISMSSLLLNSEAHRNSLLKVLSTTHITKDITIEQFDDMIACVTTGNFLGFNSDELPVEGKNHNKALHISLKCIDTILSRVLVDTDSSLNVMPKTTLIKLPMEGMNMKPSTLIVKAFDGSRRAVIGDVDLPIKIGPTFFNITFQVMDIHPSYSCLLGRPWIHSAGAVTSTLHQKLKFITNDNMIVIGGEEDILVSHLTSFRYIEVDGEITETPFQSLEVVNMMDVQQTLETPKSGPSMASWQGAKAVMESENAQDWGKVVEVREKRDKFGLGYDPSSIEASNQHDKEQIPPVEETFTSVGHIFGNQVAMINDEDHKEGVSSWIRQAVPNEELTNWKAVEVPQFFQKDTTETIDNDTARVWHDFDCPIYQAEDEVGEDCELPEELARLLRQEEKAIQPHQEDVEVINLGTEEDKREVRIGVALQDAVKTRLIELLHEYNDVFAWSYQDMPGLDTDIVTHKLPLKEECSAVKQKLRRTRPDMALKIREEVRKQFDVGFLEVSKYP</sequence>
<dbReference type="AlphaFoldDB" id="A0A9D4W9H9"/>